<name>A0A226Q351_9BACL</name>
<sequence length="447" mass="48117">MNQGAVQAFLNTRHFNRFHAVLLLWGLFTISFEGYDLVVYGSVVPVLSKEWGLSPVQAGVIGSYGLFGMLFGSILLSALADRFGRKPLIVASIVLFSVATTLSGFAQEPTLFSWCRFLAGIGFGGALPAVISLLTEYMPQKNKNRSITLALCGNQIGGILAPLVAVVCLPNIGWRPVLWFAFIPLVIVPFMLKALPESPQFLLRRGRREELEKVLRKIDESYSHESLPDVGGQTVKEEKVPFIGLFQNGLAVTTILFCLIYFMGLLMIYGLNTWLPKLMEAAGYPLVSSLVFAIFLNGGALIGTLIIGGMADRMASSKPLIATLYIVGAVCLSLMGMKSNTFWLYALIAVAGVCTMGTQSLLNAFVSQYYPAHVRSTGIGLANGVGRLGGMVGPTLGGVLLGMKAPIFICFVAFALPGVIASLAVLCVRKKKRDIAVAGQEVETLFT</sequence>
<dbReference type="AlphaFoldDB" id="A0A226Q351"/>
<accession>A0A226Q351</accession>
<dbReference type="GO" id="GO:0005886">
    <property type="term" value="C:plasma membrane"/>
    <property type="evidence" value="ECO:0007669"/>
    <property type="project" value="UniProtKB-SubCell"/>
</dbReference>
<dbReference type="CDD" id="cd17365">
    <property type="entry name" value="MFS_PcaK_like"/>
    <property type="match status" value="1"/>
</dbReference>
<evidence type="ECO:0000256" key="1">
    <source>
        <dbReference type="ARBA" id="ARBA00004651"/>
    </source>
</evidence>
<dbReference type="Pfam" id="PF07690">
    <property type="entry name" value="MFS_1"/>
    <property type="match status" value="1"/>
</dbReference>
<dbReference type="SUPFAM" id="SSF103473">
    <property type="entry name" value="MFS general substrate transporter"/>
    <property type="match status" value="1"/>
</dbReference>
<keyword evidence="7" id="KW-1185">Reference proteome</keyword>
<keyword evidence="5" id="KW-0472">Membrane</keyword>
<dbReference type="PROSITE" id="PS00216">
    <property type="entry name" value="SUGAR_TRANSPORT_1"/>
    <property type="match status" value="1"/>
</dbReference>
<dbReference type="Gene3D" id="1.20.1250.20">
    <property type="entry name" value="MFS general substrate transporter like domains"/>
    <property type="match status" value="1"/>
</dbReference>
<protein>
    <submittedName>
        <fullName evidence="6">MFS transporter</fullName>
    </submittedName>
</protein>
<dbReference type="RefSeq" id="WP_025951000.1">
    <property type="nucleotide sequence ID" value="NZ_CP018058.1"/>
</dbReference>
<dbReference type="PANTHER" id="PTHR23508:SF10">
    <property type="entry name" value="CARBOXYLIC ACID TRANSPORTER PROTEIN HOMOLOG"/>
    <property type="match status" value="1"/>
</dbReference>
<dbReference type="EMBL" id="NEWK01000002">
    <property type="protein sequence ID" value="OXB86766.1"/>
    <property type="molecule type" value="Genomic_DNA"/>
</dbReference>
<keyword evidence="3" id="KW-0812">Transmembrane</keyword>
<dbReference type="PROSITE" id="PS50850">
    <property type="entry name" value="MFS"/>
    <property type="match status" value="1"/>
</dbReference>
<evidence type="ECO:0000256" key="5">
    <source>
        <dbReference type="ARBA" id="ARBA00023136"/>
    </source>
</evidence>
<evidence type="ECO:0000256" key="2">
    <source>
        <dbReference type="ARBA" id="ARBA00022448"/>
    </source>
</evidence>
<dbReference type="PROSITE" id="PS00217">
    <property type="entry name" value="SUGAR_TRANSPORT_2"/>
    <property type="match status" value="1"/>
</dbReference>
<dbReference type="GO" id="GO:0046943">
    <property type="term" value="F:carboxylic acid transmembrane transporter activity"/>
    <property type="evidence" value="ECO:0007669"/>
    <property type="project" value="TreeGrafter"/>
</dbReference>
<dbReference type="InterPro" id="IPR036259">
    <property type="entry name" value="MFS_trans_sf"/>
</dbReference>
<dbReference type="InterPro" id="IPR020846">
    <property type="entry name" value="MFS_dom"/>
</dbReference>
<evidence type="ECO:0000256" key="3">
    <source>
        <dbReference type="ARBA" id="ARBA00022692"/>
    </source>
</evidence>
<dbReference type="KEGG" id="gtm:GT3921_15950"/>
<dbReference type="InterPro" id="IPR005829">
    <property type="entry name" value="Sugar_transporter_CS"/>
</dbReference>
<keyword evidence="2" id="KW-0813">Transport</keyword>
<evidence type="ECO:0000256" key="4">
    <source>
        <dbReference type="ARBA" id="ARBA00022989"/>
    </source>
</evidence>
<organism evidence="6 7">
    <name type="scientific">Geobacillus thermocatenulatus</name>
    <dbReference type="NCBI Taxonomy" id="33938"/>
    <lineage>
        <taxon>Bacteria</taxon>
        <taxon>Bacillati</taxon>
        <taxon>Bacillota</taxon>
        <taxon>Bacilli</taxon>
        <taxon>Bacillales</taxon>
        <taxon>Anoxybacillaceae</taxon>
        <taxon>Geobacillus</taxon>
        <taxon>Geobacillus thermoleovorans group</taxon>
    </lineage>
</organism>
<dbReference type="InterPro" id="IPR011701">
    <property type="entry name" value="MFS"/>
</dbReference>
<proteinExistence type="predicted"/>
<evidence type="ECO:0000313" key="6">
    <source>
        <dbReference type="EMBL" id="OXB86766.1"/>
    </source>
</evidence>
<dbReference type="PANTHER" id="PTHR23508">
    <property type="entry name" value="CARBOXYLIC ACID TRANSPORTER PROTEIN HOMOLOG"/>
    <property type="match status" value="1"/>
</dbReference>
<dbReference type="Proteomes" id="UP000198378">
    <property type="component" value="Unassembled WGS sequence"/>
</dbReference>
<keyword evidence="4" id="KW-1133">Transmembrane helix</keyword>
<comment type="subcellular location">
    <subcellularLocation>
        <location evidence="1">Cell membrane</location>
        <topology evidence="1">Multi-pass membrane protein</topology>
    </subcellularLocation>
</comment>
<evidence type="ECO:0000313" key="7">
    <source>
        <dbReference type="Proteomes" id="UP000198378"/>
    </source>
</evidence>
<reference evidence="6 7" key="1">
    <citation type="submission" date="2017-05" db="EMBL/GenBank/DDBJ databases">
        <title>The genome sequence of Geobacillus thermocatenulatus DSM 730.</title>
        <authorList>
            <person name="Ramaloko W.T."/>
            <person name="Koen N."/>
            <person name="Polliack S."/>
            <person name="Aliyu H."/>
            <person name="Lebre P."/>
            <person name="Mohr T."/>
            <person name="Oswald F."/>
            <person name="Zwick M."/>
            <person name="Neumann A."/>
            <person name="Syldatk C."/>
            <person name="Cowan D."/>
            <person name="De Maayer P."/>
        </authorList>
    </citation>
    <scope>NUCLEOTIDE SEQUENCE [LARGE SCALE GENOMIC DNA]</scope>
    <source>
        <strain evidence="6 7">BGSC 93A1</strain>
    </source>
</reference>
<gene>
    <name evidence="6" type="ORF">B9L19_14850</name>
</gene>
<comment type="caution">
    <text evidence="6">The sequence shown here is derived from an EMBL/GenBank/DDBJ whole genome shotgun (WGS) entry which is preliminary data.</text>
</comment>